<comment type="subcellular location">
    <subcellularLocation>
        <location evidence="2">Cytoplasm</location>
        <location evidence="2">Cytosol</location>
    </subcellularLocation>
    <subcellularLocation>
        <location evidence="1">Cytoplasmic vesicle</location>
        <location evidence="1">Autophagosome</location>
    </subcellularLocation>
    <subcellularLocation>
        <location evidence="10">Nucleus</location>
        <location evidence="10">Nuclear body</location>
    </subcellularLocation>
</comment>
<keyword evidence="3" id="KW-0963">Cytoplasm</keyword>
<organism evidence="12 13">
    <name type="scientific">Denticeps clupeoides</name>
    <name type="common">denticle herring</name>
    <dbReference type="NCBI Taxonomy" id="299321"/>
    <lineage>
        <taxon>Eukaryota</taxon>
        <taxon>Metazoa</taxon>
        <taxon>Chordata</taxon>
        <taxon>Craniata</taxon>
        <taxon>Vertebrata</taxon>
        <taxon>Euteleostomi</taxon>
        <taxon>Actinopterygii</taxon>
        <taxon>Neopterygii</taxon>
        <taxon>Teleostei</taxon>
        <taxon>Clupei</taxon>
        <taxon>Clupeiformes</taxon>
        <taxon>Denticipitoidei</taxon>
        <taxon>Denticipitidae</taxon>
        <taxon>Denticeps</taxon>
    </lineage>
</organism>
<dbReference type="GO" id="GO:0005829">
    <property type="term" value="C:cytosol"/>
    <property type="evidence" value="ECO:0007669"/>
    <property type="project" value="UniProtKB-SubCell"/>
</dbReference>
<dbReference type="GO" id="GO:0031410">
    <property type="term" value="C:cytoplasmic vesicle"/>
    <property type="evidence" value="ECO:0007669"/>
    <property type="project" value="UniProtKB-KW"/>
</dbReference>
<evidence type="ECO:0000256" key="8">
    <source>
        <dbReference type="ARBA" id="ARBA00023242"/>
    </source>
</evidence>
<reference evidence="12 13" key="1">
    <citation type="submission" date="2020-06" db="EMBL/GenBank/DDBJ databases">
        <authorList>
            <consortium name="Wellcome Sanger Institute Data Sharing"/>
        </authorList>
    </citation>
    <scope>NUCLEOTIDE SEQUENCE [LARGE SCALE GENOMIC DNA]</scope>
</reference>
<keyword evidence="8" id="KW-0539">Nucleus</keyword>
<keyword evidence="9" id="KW-0968">Cytoplasmic vesicle</keyword>
<dbReference type="GeneTree" id="ENSGT00940000171971"/>
<dbReference type="AlphaFoldDB" id="A0AAY4ENY7"/>
<evidence type="ECO:0008006" key="14">
    <source>
        <dbReference type="Google" id="ProtNLM"/>
    </source>
</evidence>
<evidence type="ECO:0000256" key="7">
    <source>
        <dbReference type="ARBA" id="ARBA00023163"/>
    </source>
</evidence>
<dbReference type="GO" id="GO:0005776">
    <property type="term" value="C:autophagosome"/>
    <property type="evidence" value="ECO:0007669"/>
    <property type="project" value="UniProtKB-SubCell"/>
</dbReference>
<keyword evidence="5" id="KW-0805">Transcription regulation</keyword>
<feature type="region of interest" description="Disordered" evidence="11">
    <location>
        <begin position="1"/>
        <end position="23"/>
    </location>
</feature>
<keyword evidence="4" id="KW-0072">Autophagy</keyword>
<keyword evidence="13" id="KW-1185">Reference proteome</keyword>
<evidence type="ECO:0000256" key="5">
    <source>
        <dbReference type="ARBA" id="ARBA00023015"/>
    </source>
</evidence>
<dbReference type="PANTHER" id="PTHR31671:SF4">
    <property type="entry name" value="SI:CH211-260E23.9"/>
    <property type="match status" value="1"/>
</dbReference>
<evidence type="ECO:0000256" key="6">
    <source>
        <dbReference type="ARBA" id="ARBA00023159"/>
    </source>
</evidence>
<evidence type="ECO:0000313" key="12">
    <source>
        <dbReference type="Ensembl" id="ENSDCDP00010059380.1"/>
    </source>
</evidence>
<evidence type="ECO:0000256" key="3">
    <source>
        <dbReference type="ARBA" id="ARBA00022490"/>
    </source>
</evidence>
<protein>
    <recommendedName>
        <fullName evidence="14">Tumor protein p53-inducible nuclear protein 1</fullName>
    </recommendedName>
</protein>
<reference evidence="12" key="2">
    <citation type="submission" date="2025-08" db="UniProtKB">
        <authorList>
            <consortium name="Ensembl"/>
        </authorList>
    </citation>
    <scope>IDENTIFICATION</scope>
</reference>
<dbReference type="PANTHER" id="PTHR31671">
    <property type="entry name" value="DIABETES AND OBESITY REGULATED, ISOFORM G"/>
    <property type="match status" value="1"/>
</dbReference>
<evidence type="ECO:0000256" key="2">
    <source>
        <dbReference type="ARBA" id="ARBA00004514"/>
    </source>
</evidence>
<evidence type="ECO:0000256" key="1">
    <source>
        <dbReference type="ARBA" id="ARBA00004419"/>
    </source>
</evidence>
<evidence type="ECO:0000256" key="10">
    <source>
        <dbReference type="ARBA" id="ARBA00034306"/>
    </source>
</evidence>
<dbReference type="GO" id="GO:0045893">
    <property type="term" value="P:positive regulation of DNA-templated transcription"/>
    <property type="evidence" value="ECO:0007669"/>
    <property type="project" value="TreeGrafter"/>
</dbReference>
<evidence type="ECO:0000313" key="13">
    <source>
        <dbReference type="Proteomes" id="UP000694580"/>
    </source>
</evidence>
<sequence>MWPRPWAGLSDVPTTGRGLGSKTTVESGTLHAKSQFIPVFLGLSGQDFPFSSAGAFFLGSLKMIGKIIAHIIGNTEEEPINEPSGVQDGSGEELLECEVGEWIIINTREDLTRADADPLDNLLIEHPSISVCNMKSQRTVEEDLSSDEEPDSPRPVLLRHHLSWRLAAWGSPVSCGAQLLSVQRVRAQAERRNSTRGALHRQNLSKTRFLPTERRLGYFKQPCQRLYNY</sequence>
<dbReference type="Proteomes" id="UP000694580">
    <property type="component" value="Chromosome 16"/>
</dbReference>
<evidence type="ECO:0000256" key="4">
    <source>
        <dbReference type="ARBA" id="ARBA00023006"/>
    </source>
</evidence>
<accession>A0AAY4ENY7</accession>
<proteinExistence type="predicted"/>
<dbReference type="InterPro" id="IPR029431">
    <property type="entry name" value="TP53INP"/>
</dbReference>
<evidence type="ECO:0000256" key="9">
    <source>
        <dbReference type="ARBA" id="ARBA00023329"/>
    </source>
</evidence>
<dbReference type="GO" id="GO:0016604">
    <property type="term" value="C:nuclear body"/>
    <property type="evidence" value="ECO:0007669"/>
    <property type="project" value="UniProtKB-SubCell"/>
</dbReference>
<evidence type="ECO:0000256" key="11">
    <source>
        <dbReference type="SAM" id="MobiDB-lite"/>
    </source>
</evidence>
<name>A0AAY4ENY7_9TELE</name>
<keyword evidence="6" id="KW-0010">Activator</keyword>
<dbReference type="Ensembl" id="ENSDCDT00010070096.1">
    <property type="protein sequence ID" value="ENSDCDP00010059380.1"/>
    <property type="gene ID" value="ENSDCDG00010033206.1"/>
</dbReference>
<reference evidence="12" key="3">
    <citation type="submission" date="2025-09" db="UniProtKB">
        <authorList>
            <consortium name="Ensembl"/>
        </authorList>
    </citation>
    <scope>IDENTIFICATION</scope>
</reference>
<dbReference type="Pfam" id="PF14839">
    <property type="entry name" value="DOR"/>
    <property type="match status" value="1"/>
</dbReference>
<gene>
    <name evidence="12" type="primary">si:ch211-260e23.9</name>
</gene>
<keyword evidence="7" id="KW-0804">Transcription</keyword>
<dbReference type="GO" id="GO:0000045">
    <property type="term" value="P:autophagosome assembly"/>
    <property type="evidence" value="ECO:0007669"/>
    <property type="project" value="TreeGrafter"/>
</dbReference>